<comment type="function">
    <text evidence="9">Destroys radicals which are normally produced within the cells and which are toxic to biological systems.</text>
</comment>
<dbReference type="InterPro" id="IPR019832">
    <property type="entry name" value="Mn/Fe_SOD_C"/>
</dbReference>
<evidence type="ECO:0000313" key="12">
    <source>
        <dbReference type="EMBL" id="JAG01379.1"/>
    </source>
</evidence>
<dbReference type="AlphaFoldDB" id="A0A0A9W0L6"/>
<evidence type="ECO:0000256" key="5">
    <source>
        <dbReference type="ARBA" id="ARBA00023002"/>
    </source>
</evidence>
<dbReference type="PANTHER" id="PTHR42769:SF3">
    <property type="entry name" value="SUPEROXIDE DISMUTASE [FE] 2, CHLOROPLASTIC"/>
    <property type="match status" value="1"/>
</dbReference>
<dbReference type="InterPro" id="IPR019831">
    <property type="entry name" value="Mn/Fe_SOD_N"/>
</dbReference>
<dbReference type="SUPFAM" id="SSF54719">
    <property type="entry name" value="Fe,Mn superoxide dismutase (SOD), C-terminal domain"/>
    <property type="match status" value="1"/>
</dbReference>
<feature type="domain" description="Manganese/iron superoxide dismutase C-terminal" evidence="11">
    <location>
        <begin position="91"/>
        <end position="192"/>
    </location>
</feature>
<keyword evidence="4 8" id="KW-0479">Metal-binding</keyword>
<feature type="domain" description="Manganese/iron superoxide dismutase N-terminal" evidence="10">
    <location>
        <begin position="3"/>
        <end position="83"/>
    </location>
</feature>
<dbReference type="PRINTS" id="PR01703">
    <property type="entry name" value="MNSODISMTASE"/>
</dbReference>
<reference evidence="13" key="3">
    <citation type="journal article" date="2016" name="Gigascience">
        <title>De novo construction of an expanded transcriptome assembly for the western tarnished plant bug, Lygus hesperus.</title>
        <authorList>
            <person name="Tassone E.E."/>
            <person name="Geib S.M."/>
            <person name="Hall B."/>
            <person name="Fabrick J.A."/>
            <person name="Brent C.S."/>
            <person name="Hull J.J."/>
        </authorList>
    </citation>
    <scope>NUCLEOTIDE SEQUENCE</scope>
</reference>
<sequence length="209" mass="23662">MTFSAEPLPYDHGALASKGISKEQVTFHYEKHHKGYAAKLNAAAEANPELKKQSLIEIIKTVKGPVFNSAAQLWNHNFYWKSLCPNGGGVPTGRIAAEINKSFGSFDKFKEEFTTAATGHFGSGWAWLVKDTNTNALKIYQTHDANTPLTEDHLKPILTCDVWEHAYYIDYRNDRPAYVNTWWNVVNWKFAEMQLSTKVNKGNFKCSDL</sequence>
<evidence type="ECO:0000256" key="8">
    <source>
        <dbReference type="PIRSR" id="PIRSR000349-1"/>
    </source>
</evidence>
<evidence type="ECO:0000256" key="4">
    <source>
        <dbReference type="ARBA" id="ARBA00022723"/>
    </source>
</evidence>
<gene>
    <name evidence="12" type="primary">sodB_4</name>
    <name evidence="13" type="synonym">sodB_0</name>
    <name evidence="12" type="ORF">CM83_28753</name>
    <name evidence="13" type="ORF">g.23055</name>
</gene>
<evidence type="ECO:0000259" key="11">
    <source>
        <dbReference type="Pfam" id="PF02777"/>
    </source>
</evidence>
<comment type="catalytic activity">
    <reaction evidence="7 9">
        <text>2 superoxide + 2 H(+) = H2O2 + O2</text>
        <dbReference type="Rhea" id="RHEA:20696"/>
        <dbReference type="ChEBI" id="CHEBI:15378"/>
        <dbReference type="ChEBI" id="CHEBI:15379"/>
        <dbReference type="ChEBI" id="CHEBI:16240"/>
        <dbReference type="ChEBI" id="CHEBI:18421"/>
        <dbReference type="EC" id="1.15.1.1"/>
    </reaction>
</comment>
<evidence type="ECO:0000256" key="2">
    <source>
        <dbReference type="ARBA" id="ARBA00008714"/>
    </source>
</evidence>
<dbReference type="Gene3D" id="1.10.287.990">
    <property type="entry name" value="Fe,Mn superoxide dismutase (SOD) domain"/>
    <property type="match status" value="1"/>
</dbReference>
<dbReference type="GO" id="GO:0046872">
    <property type="term" value="F:metal ion binding"/>
    <property type="evidence" value="ECO:0007669"/>
    <property type="project" value="UniProtKB-KW"/>
</dbReference>
<dbReference type="EC" id="1.15.1.1" evidence="3 9"/>
<dbReference type="InterPro" id="IPR019833">
    <property type="entry name" value="Mn/Fe_SOD_BS"/>
</dbReference>
<reference evidence="12" key="2">
    <citation type="submission" date="2014-07" db="EMBL/GenBank/DDBJ databases">
        <authorList>
            <person name="Hull J."/>
        </authorList>
    </citation>
    <scope>NUCLEOTIDE SEQUENCE</scope>
</reference>
<dbReference type="Pfam" id="PF02777">
    <property type="entry name" value="Sod_Fe_C"/>
    <property type="match status" value="1"/>
</dbReference>
<dbReference type="InterPro" id="IPR001189">
    <property type="entry name" value="Mn/Fe_SOD"/>
</dbReference>
<dbReference type="PANTHER" id="PTHR42769">
    <property type="entry name" value="SUPEROXIDE DISMUTASE"/>
    <property type="match status" value="1"/>
</dbReference>
<evidence type="ECO:0000256" key="1">
    <source>
        <dbReference type="ARBA" id="ARBA00002170"/>
    </source>
</evidence>
<dbReference type="Gene3D" id="3.55.40.20">
    <property type="entry name" value="Iron/manganese superoxide dismutase, C-terminal domain"/>
    <property type="match status" value="1"/>
</dbReference>
<evidence type="ECO:0000256" key="7">
    <source>
        <dbReference type="ARBA" id="ARBA00049204"/>
    </source>
</evidence>
<protein>
    <recommendedName>
        <fullName evidence="3 9">Superoxide dismutase</fullName>
        <ecNumber evidence="3 9">1.15.1.1</ecNumber>
    </recommendedName>
</protein>
<organism evidence="12">
    <name type="scientific">Lygus hesperus</name>
    <name type="common">Western plant bug</name>
    <dbReference type="NCBI Taxonomy" id="30085"/>
    <lineage>
        <taxon>Eukaryota</taxon>
        <taxon>Metazoa</taxon>
        <taxon>Ecdysozoa</taxon>
        <taxon>Arthropoda</taxon>
        <taxon>Hexapoda</taxon>
        <taxon>Insecta</taxon>
        <taxon>Pterygota</taxon>
        <taxon>Neoptera</taxon>
        <taxon>Paraneoptera</taxon>
        <taxon>Hemiptera</taxon>
        <taxon>Heteroptera</taxon>
        <taxon>Panheteroptera</taxon>
        <taxon>Cimicomorpha</taxon>
        <taxon>Miridae</taxon>
        <taxon>Mirini</taxon>
        <taxon>Lygus</taxon>
    </lineage>
</organism>
<dbReference type="PIRSF" id="PIRSF000349">
    <property type="entry name" value="SODismutase"/>
    <property type="match status" value="1"/>
</dbReference>
<evidence type="ECO:0000256" key="3">
    <source>
        <dbReference type="ARBA" id="ARBA00012682"/>
    </source>
</evidence>
<dbReference type="SUPFAM" id="SSF46609">
    <property type="entry name" value="Fe,Mn superoxide dismutase (SOD), N-terminal domain"/>
    <property type="match status" value="1"/>
</dbReference>
<keyword evidence="6" id="KW-0464">Manganese</keyword>
<feature type="binding site" evidence="8">
    <location>
        <position position="161"/>
    </location>
    <ligand>
        <name>Mn(2+)</name>
        <dbReference type="ChEBI" id="CHEBI:29035"/>
    </ligand>
</feature>
<feature type="binding site" evidence="8">
    <location>
        <position position="165"/>
    </location>
    <ligand>
        <name>Mn(2+)</name>
        <dbReference type="ChEBI" id="CHEBI:29035"/>
    </ligand>
</feature>
<dbReference type="InterPro" id="IPR036324">
    <property type="entry name" value="Mn/Fe_SOD_N_sf"/>
</dbReference>
<reference evidence="12" key="1">
    <citation type="journal article" date="2014" name="PLoS ONE">
        <title>Transcriptome-Based Identification of ABC Transporters in the Western Tarnished Plant Bug Lygus hesperus.</title>
        <authorList>
            <person name="Hull J.J."/>
            <person name="Chaney K."/>
            <person name="Geib S.M."/>
            <person name="Fabrick J.A."/>
            <person name="Brent C.S."/>
            <person name="Walsh D."/>
            <person name="Lavine L.C."/>
        </authorList>
    </citation>
    <scope>NUCLEOTIDE SEQUENCE</scope>
</reference>
<dbReference type="InterPro" id="IPR036314">
    <property type="entry name" value="SOD_C_sf"/>
</dbReference>
<evidence type="ECO:0000313" key="13">
    <source>
        <dbReference type="EMBL" id="JAQ07298.1"/>
    </source>
</evidence>
<proteinExistence type="inferred from homology"/>
<accession>A0A0A9W0L6</accession>
<evidence type="ECO:0000256" key="9">
    <source>
        <dbReference type="RuleBase" id="RU000414"/>
    </source>
</evidence>
<dbReference type="EMBL" id="GDHC01011331">
    <property type="protein sequence ID" value="JAQ07298.1"/>
    <property type="molecule type" value="Transcribed_RNA"/>
</dbReference>
<name>A0A0A9W0L6_LYGHE</name>
<comment type="function">
    <text evidence="1">Destroys superoxide anion radicals which are normally produced within the cells and which are toxic to biological systems.</text>
</comment>
<dbReference type="Pfam" id="PF00081">
    <property type="entry name" value="Sod_Fe_N"/>
    <property type="match status" value="1"/>
</dbReference>
<dbReference type="PROSITE" id="PS00088">
    <property type="entry name" value="SOD_MN"/>
    <property type="match status" value="1"/>
</dbReference>
<feature type="binding site" evidence="8">
    <location>
        <position position="76"/>
    </location>
    <ligand>
        <name>Mn(2+)</name>
        <dbReference type="ChEBI" id="CHEBI:29035"/>
    </ligand>
</feature>
<dbReference type="EMBL" id="GBHO01042225">
    <property type="protein sequence ID" value="JAG01379.1"/>
    <property type="molecule type" value="Transcribed_RNA"/>
</dbReference>
<dbReference type="FunFam" id="3.55.40.20:FF:000001">
    <property type="entry name" value="Superoxide dismutase"/>
    <property type="match status" value="1"/>
</dbReference>
<evidence type="ECO:0000256" key="6">
    <source>
        <dbReference type="ARBA" id="ARBA00023211"/>
    </source>
</evidence>
<dbReference type="GO" id="GO:0004784">
    <property type="term" value="F:superoxide dismutase activity"/>
    <property type="evidence" value="ECO:0007669"/>
    <property type="project" value="UniProtKB-EC"/>
</dbReference>
<keyword evidence="5 9" id="KW-0560">Oxidoreductase</keyword>
<evidence type="ECO:0000259" key="10">
    <source>
        <dbReference type="Pfam" id="PF00081"/>
    </source>
</evidence>
<comment type="similarity">
    <text evidence="2 9">Belongs to the iron/manganese superoxide dismutase family.</text>
</comment>
<feature type="binding site" evidence="8">
    <location>
        <position position="28"/>
    </location>
    <ligand>
        <name>Mn(2+)</name>
        <dbReference type="ChEBI" id="CHEBI:29035"/>
    </ligand>
</feature>